<dbReference type="PROSITE" id="PS50878">
    <property type="entry name" value="RT_POL"/>
    <property type="match status" value="1"/>
</dbReference>
<proteinExistence type="predicted"/>
<reference evidence="2" key="2">
    <citation type="submission" date="2025-08" db="UniProtKB">
        <authorList>
            <consortium name="Ensembl"/>
        </authorList>
    </citation>
    <scope>IDENTIFICATION</scope>
</reference>
<evidence type="ECO:0000259" key="1">
    <source>
        <dbReference type="PROSITE" id="PS50878"/>
    </source>
</evidence>
<dbReference type="Gene3D" id="3.60.10.10">
    <property type="entry name" value="Endonuclease/exonuclease/phosphatase"/>
    <property type="match status" value="1"/>
</dbReference>
<dbReference type="InterPro" id="IPR036691">
    <property type="entry name" value="Endo/exonu/phosph_ase_sf"/>
</dbReference>
<evidence type="ECO:0000313" key="2">
    <source>
        <dbReference type="Ensembl" id="ENSSMAP00000046111.1"/>
    </source>
</evidence>
<dbReference type="Proteomes" id="UP000694558">
    <property type="component" value="Chromosome 11"/>
</dbReference>
<sequence>MTETWLQPEEYVSLNESTPPSYNNTHIPRTTGRGGGVAAIYQADLLLNARLNHSFNSFESLTLSLLHPSWNCQKPVIVVVVYRPPGPYSEFLSEFSDFLSELVLSTDKVIIVGDFNVHVDVANDSLSSAFNSLIDSIGFTQHVNKPTHCFNHTLDLVLTYGIDIDNLIVFPQNPLSDHYLVTFEFSIINFTEFGEKFYYSRCLSENSVSKFKETVPSLFTLLPCVDTVQDRYQNFTPIQIDDVVDSAAASPRSTLDTVAPLKKKTVKQRRIAPWFNAQTRALKQTSRRLERKWRSNSLDDSHLDWKNSLITYKKALRNARTNYFSSLIEENKNNPRFLFSTVARLTESKSSTEQSIPPTLSSNDFMSFFTNKIITIREKIYQLLPTNGTWSSTVGSEPIVSPNFYLECFSSIDLAELTSLVTSSKSSTCLLDPIPSRLFKDVLPLINNSILDQINLSILTGYVPKAFKVAVVKPLLKKPTLDPDILANYRPISNLPFISKIPEKTVANQLCDYLHRNSLLEDFQSGFRKHHSTETALLKVTNDLLMASDSGYVSILVLLDLSAAFDTIDHKILLQRLEHIGIKGTALEWFKSYLSDRFQFVNVNNKSSMHTKVRHGVPQGSVLGPILFTLYILPLENNIRKRRINFHCYADDTQLYLSIKPDETNQVDKLLDCLKDIKAWMTYNFLLLNSEKTEVIILGPKHLRETLSDHIVTLDGITLASSSTVRNLGVTFDQDMSFDSHLKQVSRTAFFHLRNIKNIRNILSQKDAEKLVHAFVTSRLDYCNLLLLGCPNKSVKSLQLIQNAAARVLTGTRKRDHISPVLESLHWLPVKFRIEFKLLLLTYKALNNQAPSYLTELLVSYYPNRSLRSVNAGLLVVPRVCKSRMGGRAFSHQAPLLWNQLPVCVRDADTLSTFKVKLKTFLFDKAYS</sequence>
<dbReference type="AlphaFoldDB" id="A0A8D3CFQ3"/>
<dbReference type="Pfam" id="PF00078">
    <property type="entry name" value="RVT_1"/>
    <property type="match status" value="1"/>
</dbReference>
<dbReference type="PANTHER" id="PTHR33332">
    <property type="entry name" value="REVERSE TRANSCRIPTASE DOMAIN-CONTAINING PROTEIN"/>
    <property type="match status" value="1"/>
</dbReference>
<protein>
    <recommendedName>
        <fullName evidence="1">Reverse transcriptase domain-containing protein</fullName>
    </recommendedName>
</protein>
<dbReference type="CDD" id="cd01650">
    <property type="entry name" value="RT_nLTR_like"/>
    <property type="match status" value="1"/>
</dbReference>
<reference evidence="2" key="1">
    <citation type="submission" date="2023-05" db="EMBL/GenBank/DDBJ databases">
        <title>High-quality long-read genome of Scophthalmus maximus.</title>
        <authorList>
            <person name="Lien S."/>
            <person name="Martinez P."/>
        </authorList>
    </citation>
    <scope>NUCLEOTIDE SEQUENCE [LARGE SCALE GENOMIC DNA]</scope>
</reference>
<evidence type="ECO:0000313" key="3">
    <source>
        <dbReference type="Proteomes" id="UP000694558"/>
    </source>
</evidence>
<dbReference type="Ensembl" id="ENSSMAT00000080334.1">
    <property type="protein sequence ID" value="ENSSMAP00000046111.1"/>
    <property type="gene ID" value="ENSSMAG00000024493.1"/>
</dbReference>
<dbReference type="SUPFAM" id="SSF56672">
    <property type="entry name" value="DNA/RNA polymerases"/>
    <property type="match status" value="1"/>
</dbReference>
<accession>A0A8D3CFQ3</accession>
<dbReference type="InterPro" id="IPR043502">
    <property type="entry name" value="DNA/RNA_pol_sf"/>
</dbReference>
<feature type="domain" description="Reverse transcriptase" evidence="1">
    <location>
        <begin position="456"/>
        <end position="719"/>
    </location>
</feature>
<dbReference type="GeneTree" id="ENSGT00980000198573"/>
<dbReference type="SUPFAM" id="SSF56219">
    <property type="entry name" value="DNase I-like"/>
    <property type="match status" value="1"/>
</dbReference>
<dbReference type="InterPro" id="IPR000477">
    <property type="entry name" value="RT_dom"/>
</dbReference>
<name>A0A8D3CFQ3_SCOMX</name>
<organism evidence="2 3">
    <name type="scientific">Scophthalmus maximus</name>
    <name type="common">Turbot</name>
    <name type="synonym">Psetta maxima</name>
    <dbReference type="NCBI Taxonomy" id="52904"/>
    <lineage>
        <taxon>Eukaryota</taxon>
        <taxon>Metazoa</taxon>
        <taxon>Chordata</taxon>
        <taxon>Craniata</taxon>
        <taxon>Vertebrata</taxon>
        <taxon>Euteleostomi</taxon>
        <taxon>Actinopterygii</taxon>
        <taxon>Neopterygii</taxon>
        <taxon>Teleostei</taxon>
        <taxon>Neoteleostei</taxon>
        <taxon>Acanthomorphata</taxon>
        <taxon>Carangaria</taxon>
        <taxon>Pleuronectiformes</taxon>
        <taxon>Pleuronectoidei</taxon>
        <taxon>Scophthalmidae</taxon>
        <taxon>Scophthalmus</taxon>
    </lineage>
</organism>